<dbReference type="AlphaFoldDB" id="A0A934KMT7"/>
<dbReference type="Proteomes" id="UP000662373">
    <property type="component" value="Unassembled WGS sequence"/>
</dbReference>
<dbReference type="Pfam" id="PF04986">
    <property type="entry name" value="Y2_Tnp"/>
    <property type="match status" value="1"/>
</dbReference>
<name>A0A934KMT7_9FLAO</name>
<dbReference type="InterPro" id="IPR054832">
    <property type="entry name" value="transpos_IS91"/>
</dbReference>
<dbReference type="NCBIfam" id="NF033538">
    <property type="entry name" value="transpos_IS91"/>
    <property type="match status" value="1"/>
</dbReference>
<keyword evidence="4" id="KW-1185">Reference proteome</keyword>
<dbReference type="EMBL" id="JAEHJZ010000008">
    <property type="protein sequence ID" value="MBJ7880164.1"/>
    <property type="molecule type" value="Genomic_DNA"/>
</dbReference>
<dbReference type="InterPro" id="IPR026889">
    <property type="entry name" value="Zn_Tnp"/>
</dbReference>
<dbReference type="InterPro" id="IPR007069">
    <property type="entry name" value="Transposase_32"/>
</dbReference>
<evidence type="ECO:0000259" key="2">
    <source>
        <dbReference type="Pfam" id="PF14319"/>
    </source>
</evidence>
<reference evidence="3 4" key="1">
    <citation type="submission" date="2020-09" db="EMBL/GenBank/DDBJ databases">
        <title>Draft genome of Gelidibacter salicanalis PAMC21136.</title>
        <authorList>
            <person name="Park H."/>
        </authorList>
    </citation>
    <scope>NUCLEOTIDE SEQUENCE [LARGE SCALE GENOMIC DNA]</scope>
    <source>
        <strain evidence="3 4">PAMC21136</strain>
    </source>
</reference>
<dbReference type="GO" id="GO:0006313">
    <property type="term" value="P:DNA transposition"/>
    <property type="evidence" value="ECO:0007669"/>
    <property type="project" value="InterPro"/>
</dbReference>
<comment type="caution">
    <text evidence="3">The sequence shown here is derived from an EMBL/GenBank/DDBJ whole genome shotgun (WGS) entry which is preliminary data.</text>
</comment>
<dbReference type="Pfam" id="PF14319">
    <property type="entry name" value="Zn_Tnp_IS91"/>
    <property type="match status" value="1"/>
</dbReference>
<dbReference type="RefSeq" id="WP_199597986.1">
    <property type="nucleotide sequence ID" value="NZ_JAEHJZ010000008.1"/>
</dbReference>
<dbReference type="GO" id="GO:0003677">
    <property type="term" value="F:DNA binding"/>
    <property type="evidence" value="ECO:0007669"/>
    <property type="project" value="InterPro"/>
</dbReference>
<evidence type="ECO:0000313" key="3">
    <source>
        <dbReference type="EMBL" id="MBJ7880164.1"/>
    </source>
</evidence>
<accession>A0A934KMT7</accession>
<dbReference type="PANTHER" id="PTHR37023">
    <property type="entry name" value="TRANSPOSASE"/>
    <property type="match status" value="1"/>
</dbReference>
<dbReference type="PANTHER" id="PTHR37023:SF1">
    <property type="entry name" value="ISSOD25 TRANSPOSASE TNPA_ISSOD25"/>
    <property type="match status" value="1"/>
</dbReference>
<proteinExistence type="predicted"/>
<evidence type="ECO:0000259" key="1">
    <source>
        <dbReference type="Pfam" id="PF04986"/>
    </source>
</evidence>
<feature type="domain" description="Transposase zinc-binding" evidence="2">
    <location>
        <begin position="21"/>
        <end position="98"/>
    </location>
</feature>
<dbReference type="GO" id="GO:0004803">
    <property type="term" value="F:transposase activity"/>
    <property type="evidence" value="ECO:0007669"/>
    <property type="project" value="InterPro"/>
</dbReference>
<feature type="domain" description="Transposase IS801/IS1294" evidence="1">
    <location>
        <begin position="140"/>
        <end position="312"/>
    </location>
</feature>
<evidence type="ECO:0000313" key="4">
    <source>
        <dbReference type="Proteomes" id="UP000662373"/>
    </source>
</evidence>
<sequence length="379" mass="44034">MRPKHTVADILEMEQLQLKNLGLTSWHYRALHAIRRCRTKAMGGHIDKCDCCHGLHISYNSCRNRHCPTCQGHKREEWIRAREGELLNVPYFHVVFTLPSEFNSYALSHGKIVYGSLFRAAWQTLQQFGDNPKHLGGRMGMIAVLHTWGQNMSLHPHLHCIVPGGGLSKSGQWKKAKNNGNYLFNVKSMSQVFRAKYIAELRKSDLKIPQKIYNEVFGKKWVVYAKQPFRSPKYVIEYLGRYTHKIAISNHRITDVDRKSRSVSFTAKDYRRAGKKVPLILSSQEFIRRFALHVLPKGFTRIRHYGILSSSWKKEKLPKLQVELATVKVEPVRTKEPLLHRRCPLCKKGRLHTILLFNDRGPPENWRVLLKDRKLNKSS</sequence>
<protein>
    <submittedName>
        <fullName evidence="3">IS91 family transposase</fullName>
    </submittedName>
</protein>
<gene>
    <name evidence="3" type="ORF">JEM65_05795</name>
</gene>
<organism evidence="3 4">
    <name type="scientific">Gelidibacter salicanalis</name>
    <dbReference type="NCBI Taxonomy" id="291193"/>
    <lineage>
        <taxon>Bacteria</taxon>
        <taxon>Pseudomonadati</taxon>
        <taxon>Bacteroidota</taxon>
        <taxon>Flavobacteriia</taxon>
        <taxon>Flavobacteriales</taxon>
        <taxon>Flavobacteriaceae</taxon>
        <taxon>Gelidibacter</taxon>
    </lineage>
</organism>